<proteinExistence type="predicted"/>
<evidence type="ECO:0000313" key="3">
    <source>
        <dbReference type="Proteomes" id="UP001590950"/>
    </source>
</evidence>
<gene>
    <name evidence="2" type="ORF">N7G274_001788</name>
</gene>
<protein>
    <submittedName>
        <fullName evidence="2">Uncharacterized protein</fullName>
    </submittedName>
</protein>
<evidence type="ECO:0000313" key="2">
    <source>
        <dbReference type="EMBL" id="KAL2046341.1"/>
    </source>
</evidence>
<name>A0ABR4ANE9_9LECA</name>
<sequence>MKLITTLLLHGIISKRAAYLTWWEIVSVNPLLSDFHLSCNKTIAVQNGNQNLEASHQTRGVCSSDIGQDDHVGKAKRATINARVECLQKSLGQQGFSIPGSKEQK</sequence>
<dbReference type="Proteomes" id="UP001590950">
    <property type="component" value="Unassembled WGS sequence"/>
</dbReference>
<keyword evidence="1" id="KW-0732">Signal</keyword>
<comment type="caution">
    <text evidence="2">The sequence shown here is derived from an EMBL/GenBank/DDBJ whole genome shotgun (WGS) entry which is preliminary data.</text>
</comment>
<keyword evidence="3" id="KW-1185">Reference proteome</keyword>
<feature type="chain" id="PRO_5045791671" evidence="1">
    <location>
        <begin position="19"/>
        <end position="105"/>
    </location>
</feature>
<dbReference type="EMBL" id="JBEFKJ010000004">
    <property type="protein sequence ID" value="KAL2046341.1"/>
    <property type="molecule type" value="Genomic_DNA"/>
</dbReference>
<organism evidence="2 3">
    <name type="scientific">Stereocaulon virgatum</name>
    <dbReference type="NCBI Taxonomy" id="373712"/>
    <lineage>
        <taxon>Eukaryota</taxon>
        <taxon>Fungi</taxon>
        <taxon>Dikarya</taxon>
        <taxon>Ascomycota</taxon>
        <taxon>Pezizomycotina</taxon>
        <taxon>Lecanoromycetes</taxon>
        <taxon>OSLEUM clade</taxon>
        <taxon>Lecanoromycetidae</taxon>
        <taxon>Lecanorales</taxon>
        <taxon>Lecanorineae</taxon>
        <taxon>Stereocaulaceae</taxon>
        <taxon>Stereocaulon</taxon>
    </lineage>
</organism>
<accession>A0ABR4ANE9</accession>
<feature type="signal peptide" evidence="1">
    <location>
        <begin position="1"/>
        <end position="18"/>
    </location>
</feature>
<reference evidence="2 3" key="1">
    <citation type="submission" date="2024-09" db="EMBL/GenBank/DDBJ databases">
        <title>Rethinking Asexuality: The Enigmatic Case of Functional Sexual Genes in Lepraria (Stereocaulaceae).</title>
        <authorList>
            <person name="Doellman M."/>
            <person name="Sun Y."/>
            <person name="Barcenas-Pena A."/>
            <person name="Lumbsch H.T."/>
            <person name="Grewe F."/>
        </authorList>
    </citation>
    <scope>NUCLEOTIDE SEQUENCE [LARGE SCALE GENOMIC DNA]</scope>
    <source>
        <strain evidence="2 3">Mercado 3170</strain>
    </source>
</reference>
<evidence type="ECO:0000256" key="1">
    <source>
        <dbReference type="SAM" id="SignalP"/>
    </source>
</evidence>